<gene>
    <name evidence="3" type="ORF">D3273_06320</name>
</gene>
<dbReference type="Proteomes" id="UP000290759">
    <property type="component" value="Unassembled WGS sequence"/>
</dbReference>
<dbReference type="AlphaFoldDB" id="A0A4Q2U8F0"/>
<proteinExistence type="predicted"/>
<dbReference type="SUPFAM" id="SSF53474">
    <property type="entry name" value="alpha/beta-Hydrolases"/>
    <property type="match status" value="1"/>
</dbReference>
<dbReference type="InterPro" id="IPR050955">
    <property type="entry name" value="Plant_Biomass_Hydrol_Est"/>
</dbReference>
<dbReference type="Gene3D" id="3.40.50.1820">
    <property type="entry name" value="alpha/beta hydrolase"/>
    <property type="match status" value="1"/>
</dbReference>
<dbReference type="PANTHER" id="PTHR43037">
    <property type="entry name" value="UNNAMED PRODUCT-RELATED"/>
    <property type="match status" value="1"/>
</dbReference>
<sequence>MTQLFRAGMIGASRMPRAGRGGDAGTFVQRTLKGDTADVVPRRPPPSSLFDGMMSDFQDAFDSFQYFNPFTVAQPVPAAAARGTFTEVPFADGAGRRAYKLYVPACAEAGVALPLVVMLHGCTQSPDDFAAGTRMNDWAERDGFLVCYPAQTSAANGQRCWNWFKGTDQKRDSGEPALIAGITRDVMARRLVDPARVYVAGLSAGGALAATMGQRYPDLYAAVGVHSGLACGAAHDVNSAFAAMRAGAGPHVSDTGAAAVPAIVFHGDRDSTVHPVNADEVAAQAVRAAAVDTTSEDGAVPGGRAYRRTRRVDAAGRTVVEQWIVHGSGHAWSGGSTAGSYTDPQGPDASGEMLRFFAEHVGVAPLASS</sequence>
<evidence type="ECO:0000313" key="4">
    <source>
        <dbReference type="Proteomes" id="UP000290759"/>
    </source>
</evidence>
<dbReference type="GO" id="GO:0016787">
    <property type="term" value="F:hydrolase activity"/>
    <property type="evidence" value="ECO:0007669"/>
    <property type="project" value="UniProtKB-KW"/>
</dbReference>
<keyword evidence="2" id="KW-0378">Hydrolase</keyword>
<comment type="caution">
    <text evidence="3">The sequence shown here is derived from an EMBL/GenBank/DDBJ whole genome shotgun (WGS) entry which is preliminary data.</text>
</comment>
<dbReference type="Pfam" id="PF10503">
    <property type="entry name" value="Esterase_PHB"/>
    <property type="match status" value="1"/>
</dbReference>
<dbReference type="InterPro" id="IPR029058">
    <property type="entry name" value="AB_hydrolase_fold"/>
</dbReference>
<dbReference type="RefSeq" id="WP_129224652.1">
    <property type="nucleotide sequence ID" value="NZ_QYBB01000005.1"/>
</dbReference>
<organism evidence="3 4">
    <name type="scientific">Lichenibacterium minor</name>
    <dbReference type="NCBI Taxonomy" id="2316528"/>
    <lineage>
        <taxon>Bacteria</taxon>
        <taxon>Pseudomonadati</taxon>
        <taxon>Pseudomonadota</taxon>
        <taxon>Alphaproteobacteria</taxon>
        <taxon>Hyphomicrobiales</taxon>
        <taxon>Lichenihabitantaceae</taxon>
        <taxon>Lichenibacterium</taxon>
    </lineage>
</organism>
<dbReference type="NCBIfam" id="TIGR01840">
    <property type="entry name" value="esterase_phb"/>
    <property type="match status" value="1"/>
</dbReference>
<evidence type="ECO:0000256" key="1">
    <source>
        <dbReference type="ARBA" id="ARBA00022729"/>
    </source>
</evidence>
<keyword evidence="4" id="KW-1185">Reference proteome</keyword>
<reference evidence="3 4" key="1">
    <citation type="submission" date="2018-12" db="EMBL/GenBank/DDBJ databases">
        <authorList>
            <person name="Grouzdev D.S."/>
            <person name="Krutkina M.S."/>
        </authorList>
    </citation>
    <scope>NUCLEOTIDE SEQUENCE [LARGE SCALE GENOMIC DNA]</scope>
    <source>
        <strain evidence="3 4">RmlP026</strain>
    </source>
</reference>
<name>A0A4Q2U8F0_9HYPH</name>
<evidence type="ECO:0000313" key="3">
    <source>
        <dbReference type="EMBL" id="RYC32702.1"/>
    </source>
</evidence>
<reference evidence="3 4" key="2">
    <citation type="submission" date="2019-02" db="EMBL/GenBank/DDBJ databases">
        <title>'Lichenibacterium ramalinii' gen. nov. sp. nov., 'Lichenibacterium minor' gen. nov. sp. nov.</title>
        <authorList>
            <person name="Pankratov T."/>
        </authorList>
    </citation>
    <scope>NUCLEOTIDE SEQUENCE [LARGE SCALE GENOMIC DNA]</scope>
    <source>
        <strain evidence="3 4">RmlP026</strain>
    </source>
</reference>
<evidence type="ECO:0000256" key="2">
    <source>
        <dbReference type="ARBA" id="ARBA00022801"/>
    </source>
</evidence>
<dbReference type="EMBL" id="QYBB01000005">
    <property type="protein sequence ID" value="RYC32702.1"/>
    <property type="molecule type" value="Genomic_DNA"/>
</dbReference>
<dbReference type="InterPro" id="IPR010126">
    <property type="entry name" value="Esterase_phb"/>
</dbReference>
<dbReference type="PANTHER" id="PTHR43037:SF1">
    <property type="entry name" value="BLL1128 PROTEIN"/>
    <property type="match status" value="1"/>
</dbReference>
<protein>
    <submittedName>
        <fullName evidence="3">PHB depolymerase family esterase</fullName>
    </submittedName>
</protein>
<dbReference type="GO" id="GO:0005576">
    <property type="term" value="C:extracellular region"/>
    <property type="evidence" value="ECO:0007669"/>
    <property type="project" value="InterPro"/>
</dbReference>
<keyword evidence="1" id="KW-0732">Signal</keyword>
<dbReference type="OrthoDB" id="9767239at2"/>
<accession>A0A4Q2U8F0</accession>